<dbReference type="GO" id="GO:0009279">
    <property type="term" value="C:cell outer membrane"/>
    <property type="evidence" value="ECO:0007669"/>
    <property type="project" value="UniProtKB-SubCell"/>
</dbReference>
<evidence type="ECO:0000256" key="5">
    <source>
        <dbReference type="ARBA" id="ARBA00022448"/>
    </source>
</evidence>
<dbReference type="AlphaFoldDB" id="A0A5R9IPS2"/>
<evidence type="ECO:0000313" key="14">
    <source>
        <dbReference type="Proteomes" id="UP000307790"/>
    </source>
</evidence>
<evidence type="ECO:0000256" key="2">
    <source>
        <dbReference type="ARBA" id="ARBA00009696"/>
    </source>
</evidence>
<protein>
    <recommendedName>
        <fullName evidence="4">Outer-membrane lipoprotein LolB</fullName>
    </recommendedName>
</protein>
<evidence type="ECO:0000256" key="8">
    <source>
        <dbReference type="ARBA" id="ARBA00023136"/>
    </source>
</evidence>
<dbReference type="CDD" id="cd16326">
    <property type="entry name" value="LolB"/>
    <property type="match status" value="1"/>
</dbReference>
<evidence type="ECO:0000256" key="11">
    <source>
        <dbReference type="ARBA" id="ARBA00023237"/>
    </source>
</evidence>
<dbReference type="Proteomes" id="UP000307790">
    <property type="component" value="Unassembled WGS sequence"/>
</dbReference>
<evidence type="ECO:0000256" key="3">
    <source>
        <dbReference type="ARBA" id="ARBA00011245"/>
    </source>
</evidence>
<comment type="caution">
    <text evidence="13">The sequence shown here is derived from an EMBL/GenBank/DDBJ whole genome shotgun (WGS) entry which is preliminary data.</text>
</comment>
<dbReference type="InterPro" id="IPR004565">
    <property type="entry name" value="OM_lipoprot_LolB"/>
</dbReference>
<evidence type="ECO:0000256" key="1">
    <source>
        <dbReference type="ARBA" id="ARBA00004459"/>
    </source>
</evidence>
<dbReference type="NCBIfam" id="TIGR00548">
    <property type="entry name" value="lolB"/>
    <property type="match status" value="1"/>
</dbReference>
<keyword evidence="10" id="KW-0143">Chaperone</keyword>
<evidence type="ECO:0000256" key="9">
    <source>
        <dbReference type="ARBA" id="ARBA00023139"/>
    </source>
</evidence>
<dbReference type="OrthoDB" id="9797618at2"/>
<proteinExistence type="inferred from homology"/>
<comment type="subunit">
    <text evidence="3">Monomer.</text>
</comment>
<evidence type="ECO:0000256" key="4">
    <source>
        <dbReference type="ARBA" id="ARBA00016202"/>
    </source>
</evidence>
<dbReference type="InterPro" id="IPR029046">
    <property type="entry name" value="LolA/LolB/LppX"/>
</dbReference>
<keyword evidence="11" id="KW-0998">Cell outer membrane</keyword>
<name>A0A5R9IPS2_9GAMM</name>
<dbReference type="EMBL" id="VCBC01000002">
    <property type="protein sequence ID" value="TLU67535.1"/>
    <property type="molecule type" value="Genomic_DNA"/>
</dbReference>
<keyword evidence="9" id="KW-0564">Palmitate</keyword>
<keyword evidence="14" id="KW-1185">Reference proteome</keyword>
<dbReference type="Pfam" id="PF03550">
    <property type="entry name" value="LolB"/>
    <property type="match status" value="1"/>
</dbReference>
<keyword evidence="5" id="KW-0813">Transport</keyword>
<dbReference type="SUPFAM" id="SSF89392">
    <property type="entry name" value="Prokaryotic lipoproteins and lipoprotein localization factors"/>
    <property type="match status" value="1"/>
</dbReference>
<evidence type="ECO:0000256" key="6">
    <source>
        <dbReference type="ARBA" id="ARBA00022729"/>
    </source>
</evidence>
<evidence type="ECO:0000256" key="10">
    <source>
        <dbReference type="ARBA" id="ARBA00023186"/>
    </source>
</evidence>
<gene>
    <name evidence="13" type="primary">lolB</name>
    <name evidence="13" type="ORF">FE810_00880</name>
</gene>
<keyword evidence="12 13" id="KW-0449">Lipoprotein</keyword>
<keyword evidence="7" id="KW-0653">Protein transport</keyword>
<comment type="subcellular location">
    <subcellularLocation>
        <location evidence="1">Cell outer membrane</location>
        <topology evidence="1">Lipid-anchor</topology>
    </subcellularLocation>
</comment>
<keyword evidence="8" id="KW-0472">Membrane</keyword>
<comment type="similarity">
    <text evidence="2">Belongs to the LolB family.</text>
</comment>
<dbReference type="Gene3D" id="2.50.20.10">
    <property type="entry name" value="Lipoprotein localisation LolA/LolB/LppX"/>
    <property type="match status" value="1"/>
</dbReference>
<accession>A0A5R9IPS2</accession>
<keyword evidence="6" id="KW-0732">Signal</keyword>
<dbReference type="GO" id="GO:0015031">
    <property type="term" value="P:protein transport"/>
    <property type="evidence" value="ECO:0007669"/>
    <property type="project" value="UniProtKB-KW"/>
</dbReference>
<reference evidence="13 14" key="1">
    <citation type="submission" date="2019-05" db="EMBL/GenBank/DDBJ databases">
        <title>Genome sequences of Thalassotalea litorea 1K03283.</title>
        <authorList>
            <person name="Zhang D."/>
        </authorList>
    </citation>
    <scope>NUCLEOTIDE SEQUENCE [LARGE SCALE GENOMIC DNA]</scope>
    <source>
        <strain evidence="13 14">MCCC 1K03283</strain>
    </source>
</reference>
<evidence type="ECO:0000256" key="7">
    <source>
        <dbReference type="ARBA" id="ARBA00022927"/>
    </source>
</evidence>
<organism evidence="13 14">
    <name type="scientific">Thalassotalea litorea</name>
    <dbReference type="NCBI Taxonomy" id="2020715"/>
    <lineage>
        <taxon>Bacteria</taxon>
        <taxon>Pseudomonadati</taxon>
        <taxon>Pseudomonadota</taxon>
        <taxon>Gammaproteobacteria</taxon>
        <taxon>Alteromonadales</taxon>
        <taxon>Colwelliaceae</taxon>
        <taxon>Thalassotalea</taxon>
    </lineage>
</organism>
<evidence type="ECO:0000256" key="12">
    <source>
        <dbReference type="ARBA" id="ARBA00023288"/>
    </source>
</evidence>
<evidence type="ECO:0000313" key="13">
    <source>
        <dbReference type="EMBL" id="TLU67535.1"/>
    </source>
</evidence>
<sequence length="220" mass="24911">MTLPFACSNNSRSFSRLKQWRIIAQAAVISTILSACSLFSQPPEPQSVAAQKLRQQQMAEISEWLVKGKMAFMQGSERKSANLYWRHNQDELKLNLTTFLGVNVLSLSSIDSGYELRVDGKRYTGPQLQPLLAGVSGIELPVDDLTYWIKGAKAKSQDALFFNSENGLPARIQALRGNRMWQVDYQEFTKVDEHYMPSKLTLKHGQLTIKLAITDWQLDD</sequence>